<dbReference type="SUPFAM" id="SSF55729">
    <property type="entry name" value="Acyl-CoA N-acyltransferases (Nat)"/>
    <property type="match status" value="1"/>
</dbReference>
<name>A0A4V1WHM5_9PSED</name>
<organism evidence="1 2">
    <name type="scientific">Pseudomonas koreensis</name>
    <dbReference type="NCBI Taxonomy" id="198620"/>
    <lineage>
        <taxon>Bacteria</taxon>
        <taxon>Pseudomonadati</taxon>
        <taxon>Pseudomonadota</taxon>
        <taxon>Gammaproteobacteria</taxon>
        <taxon>Pseudomonadales</taxon>
        <taxon>Pseudomonadaceae</taxon>
        <taxon>Pseudomonas</taxon>
    </lineage>
</organism>
<accession>A0A4V1WHM5</accession>
<reference evidence="1 2" key="1">
    <citation type="submission" date="2019-02" db="EMBL/GenBank/DDBJ databases">
        <title>Genome of Pseudomonas korensis isolated from heavy metal contaminated environment.</title>
        <authorList>
            <person name="Ayangbenro A.S."/>
            <person name="Babalola O."/>
        </authorList>
    </citation>
    <scope>NUCLEOTIDE SEQUENCE [LARGE SCALE GENOMIC DNA]</scope>
    <source>
        <strain evidence="1 2">AB36</strain>
    </source>
</reference>
<proteinExistence type="predicted"/>
<dbReference type="RefSeq" id="WP_129998969.1">
    <property type="nucleotide sequence ID" value="NZ_SEUB01000005.1"/>
</dbReference>
<evidence type="ECO:0000313" key="1">
    <source>
        <dbReference type="EMBL" id="RYM41321.1"/>
    </source>
</evidence>
<protein>
    <recommendedName>
        <fullName evidence="3">GNAT family N-acetyltransferase</fullName>
    </recommendedName>
</protein>
<evidence type="ECO:0000313" key="2">
    <source>
        <dbReference type="Proteomes" id="UP000291107"/>
    </source>
</evidence>
<gene>
    <name evidence="1" type="ORF">EVS84_15655</name>
</gene>
<dbReference type="EMBL" id="SEUB01000005">
    <property type="protein sequence ID" value="RYM41321.1"/>
    <property type="molecule type" value="Genomic_DNA"/>
</dbReference>
<sequence length="181" mass="20888">MPRERTYLRYQVYRSEARKRAASQIGGLQGQLKAADASIMDLSLIRFEPINRHALNAFETWEEPCFFWQEVIAWKSREPRALDISIWFDGQLCGLCFANPNNRRRRLRVVRLEGRPGGTHPLKNRIGLLAMMVIEQYAHFVGCDVIEIQEPLDGAIPVYQKLGFSFDIEGRLVKTLENPVL</sequence>
<comment type="caution">
    <text evidence="1">The sequence shown here is derived from an EMBL/GenBank/DDBJ whole genome shotgun (WGS) entry which is preliminary data.</text>
</comment>
<dbReference type="Proteomes" id="UP000291107">
    <property type="component" value="Unassembled WGS sequence"/>
</dbReference>
<dbReference type="InterPro" id="IPR016181">
    <property type="entry name" value="Acyl_CoA_acyltransferase"/>
</dbReference>
<dbReference type="AlphaFoldDB" id="A0A4V1WHM5"/>
<evidence type="ECO:0008006" key="3">
    <source>
        <dbReference type="Google" id="ProtNLM"/>
    </source>
</evidence>